<dbReference type="CDD" id="cd01838">
    <property type="entry name" value="Isoamyl_acetate_hydrolase_like"/>
    <property type="match status" value="1"/>
</dbReference>
<organism evidence="3 4">
    <name type="scientific">Tetranychus urticae</name>
    <name type="common">Two-spotted spider mite</name>
    <dbReference type="NCBI Taxonomy" id="32264"/>
    <lineage>
        <taxon>Eukaryota</taxon>
        <taxon>Metazoa</taxon>
        <taxon>Ecdysozoa</taxon>
        <taxon>Arthropoda</taxon>
        <taxon>Chelicerata</taxon>
        <taxon>Arachnida</taxon>
        <taxon>Acari</taxon>
        <taxon>Acariformes</taxon>
        <taxon>Trombidiformes</taxon>
        <taxon>Prostigmata</taxon>
        <taxon>Eleutherengona</taxon>
        <taxon>Raphignathae</taxon>
        <taxon>Tetranychoidea</taxon>
        <taxon>Tetranychidae</taxon>
        <taxon>Tetranychus</taxon>
    </lineage>
</organism>
<evidence type="ECO:0000313" key="4">
    <source>
        <dbReference type="Proteomes" id="UP000015104"/>
    </source>
</evidence>
<keyword evidence="4" id="KW-1185">Reference proteome</keyword>
<dbReference type="OMA" id="VIWPKVI"/>
<protein>
    <recommendedName>
        <fullName evidence="2">SGNH hydrolase-type esterase domain-containing protein</fullName>
    </recommendedName>
</protein>
<accession>T1L094</accession>
<dbReference type="InterPro" id="IPR045136">
    <property type="entry name" value="Iah1-like"/>
</dbReference>
<keyword evidence="1" id="KW-0732">Signal</keyword>
<dbReference type="OrthoDB" id="671439at2759"/>
<dbReference type="Gene3D" id="3.40.50.1110">
    <property type="entry name" value="SGNH hydrolase"/>
    <property type="match status" value="1"/>
</dbReference>
<dbReference type="Proteomes" id="UP000015104">
    <property type="component" value="Unassembled WGS sequence"/>
</dbReference>
<dbReference type="AlphaFoldDB" id="T1L094"/>
<dbReference type="InterPro" id="IPR013830">
    <property type="entry name" value="SGNH_hydro"/>
</dbReference>
<dbReference type="eggNOG" id="KOG3035">
    <property type="taxonomic scope" value="Eukaryota"/>
</dbReference>
<gene>
    <name evidence="3" type="primary">107368888</name>
</gene>
<dbReference type="EMBL" id="CAEY01000763">
    <property type="status" value="NOT_ANNOTATED_CDS"/>
    <property type="molecule type" value="Genomic_DNA"/>
</dbReference>
<dbReference type="PANTHER" id="PTHR14209:SF19">
    <property type="entry name" value="ISOAMYL ACETATE-HYDROLYZING ESTERASE 1 HOMOLOG"/>
    <property type="match status" value="1"/>
</dbReference>
<name>T1L094_TETUR</name>
<dbReference type="InterPro" id="IPR036514">
    <property type="entry name" value="SGNH_hydro_sf"/>
</dbReference>
<dbReference type="STRING" id="32264.T1L094"/>
<dbReference type="HOGENOM" id="CLU_051989_0_2_1"/>
<evidence type="ECO:0000256" key="1">
    <source>
        <dbReference type="SAM" id="SignalP"/>
    </source>
</evidence>
<feature type="chain" id="PRO_5004592084" description="SGNH hydrolase-type esterase domain-containing protein" evidence="1">
    <location>
        <begin position="23"/>
        <end position="265"/>
    </location>
</feature>
<dbReference type="PANTHER" id="PTHR14209">
    <property type="entry name" value="ISOAMYL ACETATE-HYDROLYZING ESTERASE 1"/>
    <property type="match status" value="1"/>
</dbReference>
<dbReference type="Pfam" id="PF13472">
    <property type="entry name" value="Lipase_GDSL_2"/>
    <property type="match status" value="1"/>
</dbReference>
<reference evidence="3" key="2">
    <citation type="submission" date="2015-06" db="UniProtKB">
        <authorList>
            <consortium name="EnsemblMetazoa"/>
        </authorList>
    </citation>
    <scope>IDENTIFICATION</scope>
</reference>
<evidence type="ECO:0000259" key="2">
    <source>
        <dbReference type="Pfam" id="PF13472"/>
    </source>
</evidence>
<reference evidence="4" key="1">
    <citation type="submission" date="2011-08" db="EMBL/GenBank/DDBJ databases">
        <authorList>
            <person name="Rombauts S."/>
        </authorList>
    </citation>
    <scope>NUCLEOTIDE SEQUENCE</scope>
    <source>
        <strain evidence="4">London</strain>
    </source>
</reference>
<sequence length="265" mass="30142">MKWILSLVVVSIAVSRSSRVQAETPSSYDITNQNTTWSKVILIGDSITQFAFFAEQGCWGTMLANKLQRVSDVIDRGFSGYTTRAIRAILPDILTKDDYEKAACFVILLGSNDCVDNTTFIHVPQEQYKDNLNWIINYIRSQGVSTDKIILMTPPVYHNDDFAKAEGYPPNMPVRHPEGYAEISKKVAEENQVESLDLYSITKNHPDSRSLLYDGLHPNKAGAKVIFDSLWPLVHKRIVAFHGTFTQKFPPFYEMEKSLNKDWKN</sequence>
<feature type="signal peptide" evidence="1">
    <location>
        <begin position="1"/>
        <end position="22"/>
    </location>
</feature>
<proteinExistence type="predicted"/>
<feature type="domain" description="SGNH hydrolase-type esterase" evidence="2">
    <location>
        <begin position="42"/>
        <end position="224"/>
    </location>
</feature>
<evidence type="ECO:0000313" key="3">
    <source>
        <dbReference type="EnsemblMetazoa" id="tetur29g01670.1"/>
    </source>
</evidence>
<dbReference type="EnsemblMetazoa" id="tetur29g01670.1">
    <property type="protein sequence ID" value="tetur29g01670.1"/>
    <property type="gene ID" value="tetur29g01670"/>
</dbReference>
<dbReference type="SUPFAM" id="SSF52266">
    <property type="entry name" value="SGNH hydrolase"/>
    <property type="match status" value="1"/>
</dbReference>